<protein>
    <recommendedName>
        <fullName evidence="3">SIMPL domain-containing protein</fullName>
    </recommendedName>
</protein>
<keyword evidence="1" id="KW-0812">Transmembrane</keyword>
<keyword evidence="1" id="KW-1133">Transmembrane helix</keyword>
<dbReference type="AlphaFoldDB" id="A0A2H9T505"/>
<name>A0A2H9T505_9ZZZZ</name>
<dbReference type="GO" id="GO:0006974">
    <property type="term" value="P:DNA damage response"/>
    <property type="evidence" value="ECO:0007669"/>
    <property type="project" value="TreeGrafter"/>
</dbReference>
<accession>A0A2H9T505</accession>
<keyword evidence="1" id="KW-0472">Membrane</keyword>
<dbReference type="PANTHER" id="PTHR34387">
    <property type="entry name" value="SLR1258 PROTEIN"/>
    <property type="match status" value="1"/>
</dbReference>
<proteinExistence type="predicted"/>
<organism evidence="2">
    <name type="scientific">invertebrate metagenome</name>
    <dbReference type="NCBI Taxonomy" id="1711999"/>
    <lineage>
        <taxon>unclassified sequences</taxon>
        <taxon>metagenomes</taxon>
        <taxon>organismal metagenomes</taxon>
    </lineage>
</organism>
<dbReference type="PIRSF" id="PIRSF029033">
    <property type="entry name" value="UCP029033"/>
    <property type="match status" value="1"/>
</dbReference>
<dbReference type="PANTHER" id="PTHR34387:SF2">
    <property type="entry name" value="SLR1258 PROTEIN"/>
    <property type="match status" value="1"/>
</dbReference>
<comment type="caution">
    <text evidence="2">The sequence shown here is derived from an EMBL/GenBank/DDBJ whole genome shotgun (WGS) entry which is preliminary data.</text>
</comment>
<dbReference type="InterPro" id="IPR007497">
    <property type="entry name" value="SIMPL/DUF541"/>
</dbReference>
<dbReference type="InterPro" id="IPR052022">
    <property type="entry name" value="26kDa_periplasmic_antigen"/>
</dbReference>
<sequence>MFKKEGNFYLVISSLFIALGVAISGYFISETLYKSKLALNTADVRGLAERRVEADTAYWSIQYTVAGKNKSDIPGLYKESEQDQEKIISLLKSSGFTEQEIIPGIIDYRKQEFRDENQKLVEEKYLLVGAIEVQTKKVRLVSKVRAKLNVLIAQGLNIQNNAPDYHFTRLNNIKPNMLKEATMNARVAANEFAKNAGVKVGGIRIARQGIFEIRDAGESYSDTRKIEKDVRVITNITFFLTD</sequence>
<evidence type="ECO:0000256" key="1">
    <source>
        <dbReference type="SAM" id="Phobius"/>
    </source>
</evidence>
<dbReference type="InterPro" id="IPR016907">
    <property type="entry name" value="UCP029033"/>
</dbReference>
<feature type="transmembrane region" description="Helical" evidence="1">
    <location>
        <begin position="6"/>
        <end position="28"/>
    </location>
</feature>
<gene>
    <name evidence="2" type="ORF">CI610_02771</name>
</gene>
<evidence type="ECO:0000313" key="2">
    <source>
        <dbReference type="EMBL" id="PJE78296.1"/>
    </source>
</evidence>
<dbReference type="EMBL" id="NSIT01000211">
    <property type="protein sequence ID" value="PJE78296.1"/>
    <property type="molecule type" value="Genomic_DNA"/>
</dbReference>
<evidence type="ECO:0008006" key="3">
    <source>
        <dbReference type="Google" id="ProtNLM"/>
    </source>
</evidence>
<reference evidence="2" key="1">
    <citation type="journal article" date="2017" name="Appl. Environ. Microbiol.">
        <title>Molecular characterization of an Endozoicomonas-like organism causing infection in king scallop Pecten maximus L.</title>
        <authorList>
            <person name="Cano I."/>
            <person name="van Aerle R."/>
            <person name="Ross S."/>
            <person name="Verner-Jeffreys D.W."/>
            <person name="Paley R.K."/>
            <person name="Rimmer G."/>
            <person name="Ryder D."/>
            <person name="Hooper P."/>
            <person name="Stone D."/>
            <person name="Feist S.W."/>
        </authorList>
    </citation>
    <scope>NUCLEOTIDE SEQUENCE</scope>
</reference>
<dbReference type="Pfam" id="PF04402">
    <property type="entry name" value="SIMPL"/>
    <property type="match status" value="1"/>
</dbReference>